<name>A0A7I7S804_9MYCO</name>
<proteinExistence type="predicted"/>
<feature type="domain" description="Tape measure protein N-terminal" evidence="3">
    <location>
        <begin position="147"/>
        <end position="317"/>
    </location>
</feature>
<dbReference type="NCBIfam" id="TIGR02675">
    <property type="entry name" value="tape_meas_nterm"/>
    <property type="match status" value="1"/>
</dbReference>
<organism evidence="4 5">
    <name type="scientific">Mycolicibacillus koreensis</name>
    <dbReference type="NCBI Taxonomy" id="1069220"/>
    <lineage>
        <taxon>Bacteria</taxon>
        <taxon>Bacillati</taxon>
        <taxon>Actinomycetota</taxon>
        <taxon>Actinomycetes</taxon>
        <taxon>Mycobacteriales</taxon>
        <taxon>Mycobacteriaceae</taxon>
        <taxon>Mycolicibacillus</taxon>
    </lineage>
</organism>
<feature type="coiled-coil region" evidence="1">
    <location>
        <begin position="600"/>
        <end position="655"/>
    </location>
</feature>
<feature type="compositionally biased region" description="Basic and acidic residues" evidence="2">
    <location>
        <begin position="1088"/>
        <end position="1101"/>
    </location>
</feature>
<feature type="region of interest" description="Disordered" evidence="2">
    <location>
        <begin position="1049"/>
        <end position="1110"/>
    </location>
</feature>
<dbReference type="InterPro" id="IPR013491">
    <property type="entry name" value="Tape_meas_N"/>
</dbReference>
<sequence>MPIFVDVITRLEERSAKESAKRIETTFADAGKSAGTEFSRNVTAEMDRASKAVDQVGRQMLQGFGAHGLAAGREFGGAFGSQLTRSIPGVSGFTSAMAGYEGAAGKVGALAGRALGLAFTAAAGGLIGAAGYTLFKGFERYKSIDAATNRLNNLNRVLESTGKATINVEQAMKTVNDVVEGTPYALDKAFGIATRALSSNTGDLKRFMTDVSDAAGFAGADIDNIGDAFLNIANTGKVSMEELTNQLRDLPIQSWLAETMGKSGDEIAKMISKGQVGLEDLLKTVEEHASGFAKSAGDTIEGTIGNLQTAFARLGANFLGAVFGKPTDDVNDLKTALDAFTDRINDLGAWVTAHQDDIKNFFESAIDVATTLGGLVADIADLIGGWEPLILAAGAAFVTWKTAGAIGAAAELASNLGLVTTRLAGIPGLAGAAAAALATISIPTAIGHKAAEKVTGEDIPWYTPLQVGASYITEPSQLWKGMNDQNKHRMRPSEFPAPGEADSPSQGLLDKLFPGFDPGAEKPPPHNFYKDWYPNLVAPDPTGPAGAPIVAPPGDSADGKGAKGPRLPEAPVLPYDPSALPPGIPGAPRTAAIMSAESSWIEANHKLAEKKARLNQLEQTNAATAEDLIKARNDVAKAERDQQQADARLREAQESQAKKFTKTMHGVTADLGDIGTQLDSDFGISKGLAGIAENITKFLAGLAFAPMMGALSAISQANPIQGGHGLMGILGAQNMAARGIYSNVGSGSMGDMGYAAAALGPAALQPYPGGGNVAAMMALAQASSGRVKYAPASDLVNGLADCSGSISDLVEMLQTGKTSPGRLFTTTNFASDAEAAKLGFLPGYMPGALNVGVNPYPGQSGHMAATLPNGVAFEGGGNTGGGAQYGGPAVGALDPQFEKHYYMPVGPTTPSYIPATPSYGPSPGPTPTNVPFPNPGSGTAFTGPPGLSVNTGVAPVAGPGGPGFTGMDGLPMEAAMTAAQGLDLLMPGAGQAAQIGMKLANRAVGYMGQVAGIGVSGLMETLLPSGSPLANFGNSWFGRLASGFAGARPALPNMAGQQAPPLQGGQDGQQQPGQQQGDTNITVNNNRMTEDGQGRDLERHLRIANSGPGR</sequence>
<keyword evidence="5" id="KW-1185">Reference proteome</keyword>
<evidence type="ECO:0000313" key="4">
    <source>
        <dbReference type="EMBL" id="OSC25097.1"/>
    </source>
</evidence>
<feature type="region of interest" description="Disordered" evidence="2">
    <location>
        <begin position="483"/>
        <end position="572"/>
    </location>
</feature>
<dbReference type="Proteomes" id="UP000193577">
    <property type="component" value="Unassembled WGS sequence"/>
</dbReference>
<evidence type="ECO:0000259" key="3">
    <source>
        <dbReference type="Pfam" id="PF20155"/>
    </source>
</evidence>
<dbReference type="EMBL" id="NCXO01000072">
    <property type="protein sequence ID" value="OSC25097.1"/>
    <property type="molecule type" value="Genomic_DNA"/>
</dbReference>
<evidence type="ECO:0000256" key="2">
    <source>
        <dbReference type="SAM" id="MobiDB-lite"/>
    </source>
</evidence>
<dbReference type="AlphaFoldDB" id="A0A7I7S804"/>
<protein>
    <recommendedName>
        <fullName evidence="3">Tape measure protein N-terminal domain-containing protein</fullName>
    </recommendedName>
</protein>
<feature type="compositionally biased region" description="Low complexity" evidence="2">
    <location>
        <begin position="1056"/>
        <end position="1077"/>
    </location>
</feature>
<feature type="compositionally biased region" description="Low complexity" evidence="2">
    <location>
        <begin position="543"/>
        <end position="554"/>
    </location>
</feature>
<comment type="caution">
    <text evidence="4">The sequence shown here is derived from an EMBL/GenBank/DDBJ whole genome shotgun (WGS) entry which is preliminary data.</text>
</comment>
<dbReference type="Pfam" id="PF20155">
    <property type="entry name" value="TMP_3"/>
    <property type="match status" value="1"/>
</dbReference>
<evidence type="ECO:0000256" key="1">
    <source>
        <dbReference type="SAM" id="Coils"/>
    </source>
</evidence>
<reference evidence="4 5" key="1">
    <citation type="submission" date="2017-04" db="EMBL/GenBank/DDBJ databases">
        <title>The new phylogeny of genus Mycobacterium.</title>
        <authorList>
            <person name="Tortoli E."/>
            <person name="Trovato A."/>
            <person name="Cirillo D.M."/>
        </authorList>
    </citation>
    <scope>NUCLEOTIDE SEQUENCE [LARGE SCALE GENOMIC DNA]</scope>
    <source>
        <strain evidence="4 5">KCTC 19819</strain>
    </source>
</reference>
<evidence type="ECO:0000313" key="5">
    <source>
        <dbReference type="Proteomes" id="UP000193577"/>
    </source>
</evidence>
<feature type="compositionally biased region" description="Polar residues" evidence="2">
    <location>
        <begin position="1078"/>
        <end position="1087"/>
    </location>
</feature>
<dbReference type="OrthoDB" id="4753829at2"/>
<accession>A0A7I7S804</accession>
<dbReference type="RefSeq" id="WP_085305709.1">
    <property type="nucleotide sequence ID" value="NZ_AP022594.1"/>
</dbReference>
<gene>
    <name evidence="4" type="ORF">B8W67_19170</name>
</gene>
<keyword evidence="1" id="KW-0175">Coiled coil</keyword>